<protein>
    <recommendedName>
        <fullName evidence="2">Cadherin domain-containing protein</fullName>
    </recommendedName>
</protein>
<feature type="non-terminal residue" evidence="1">
    <location>
        <position position="1"/>
    </location>
</feature>
<name>A0A383BTM7_9ZZZZ</name>
<dbReference type="EMBL" id="UINC01202729">
    <property type="protein sequence ID" value="SVE22675.1"/>
    <property type="molecule type" value="Genomic_DNA"/>
</dbReference>
<evidence type="ECO:0000313" key="1">
    <source>
        <dbReference type="EMBL" id="SVE22675.1"/>
    </source>
</evidence>
<feature type="non-terminal residue" evidence="1">
    <location>
        <position position="244"/>
    </location>
</feature>
<organism evidence="1">
    <name type="scientific">marine metagenome</name>
    <dbReference type="NCBI Taxonomy" id="408172"/>
    <lineage>
        <taxon>unclassified sequences</taxon>
        <taxon>metagenomes</taxon>
        <taxon>ecological metagenomes</taxon>
    </lineage>
</organism>
<accession>A0A383BTM7</accession>
<proteinExistence type="predicted"/>
<gene>
    <name evidence="1" type="ORF">METZ01_LOCUS475529</name>
</gene>
<sequence length="244" mass="25924">NITDATTDEDIMTSSGLVISRNAVDTEEVTHFKISSITNGKLYRNDGVTEIFDDDFITFAVGNAGLKFDPDEDYFGEGSITIQAAIGDTGSDDLGGEQVPATITIDSVNDAPSFTFDNIIIEEDNGIYSANWATNISPGSSNENDQVLTFTITNNDNEDLFSVGPSISDGLYNASGVLTFTTAANQYGEALITVRLTDDGGTANDGEDTYADQTFTIIINPIADTPNITDATTDEDIMTSSGLV</sequence>
<dbReference type="AlphaFoldDB" id="A0A383BTM7"/>
<evidence type="ECO:0008006" key="2">
    <source>
        <dbReference type="Google" id="ProtNLM"/>
    </source>
</evidence>
<reference evidence="1" key="1">
    <citation type="submission" date="2018-05" db="EMBL/GenBank/DDBJ databases">
        <authorList>
            <person name="Lanie J.A."/>
            <person name="Ng W.-L."/>
            <person name="Kazmierczak K.M."/>
            <person name="Andrzejewski T.M."/>
            <person name="Davidsen T.M."/>
            <person name="Wayne K.J."/>
            <person name="Tettelin H."/>
            <person name="Glass J.I."/>
            <person name="Rusch D."/>
            <person name="Podicherti R."/>
            <person name="Tsui H.-C.T."/>
            <person name="Winkler M.E."/>
        </authorList>
    </citation>
    <scope>NUCLEOTIDE SEQUENCE</scope>
</reference>